<evidence type="ECO:0000313" key="2">
    <source>
        <dbReference type="EMBL" id="MBW0478756.1"/>
    </source>
</evidence>
<organism evidence="2 3">
    <name type="scientific">Austropuccinia psidii MF-1</name>
    <dbReference type="NCBI Taxonomy" id="1389203"/>
    <lineage>
        <taxon>Eukaryota</taxon>
        <taxon>Fungi</taxon>
        <taxon>Dikarya</taxon>
        <taxon>Basidiomycota</taxon>
        <taxon>Pucciniomycotina</taxon>
        <taxon>Pucciniomycetes</taxon>
        <taxon>Pucciniales</taxon>
        <taxon>Sphaerophragmiaceae</taxon>
        <taxon>Austropuccinia</taxon>
    </lineage>
</organism>
<dbReference type="AlphaFoldDB" id="A0A9Q3C5D6"/>
<name>A0A9Q3C5D6_9BASI</name>
<sequence>MLATSIKKGKDQPPTPSDLVSVSHHPSKITYYCSNGQHNIKHTTHTKECYAEHPHLRQPRQEKERKLTNPNKPMPSLNLSSSEALETLLPNLPLTKDWLLTMVPHTIFSKMRSSSPNLSSQSI</sequence>
<dbReference type="EMBL" id="AVOT02005310">
    <property type="protein sequence ID" value="MBW0478756.1"/>
    <property type="molecule type" value="Genomic_DNA"/>
</dbReference>
<feature type="region of interest" description="Disordered" evidence="1">
    <location>
        <begin position="1"/>
        <end position="23"/>
    </location>
</feature>
<comment type="caution">
    <text evidence="2">The sequence shown here is derived from an EMBL/GenBank/DDBJ whole genome shotgun (WGS) entry which is preliminary data.</text>
</comment>
<proteinExistence type="predicted"/>
<reference evidence="2" key="1">
    <citation type="submission" date="2021-03" db="EMBL/GenBank/DDBJ databases">
        <title>Draft genome sequence of rust myrtle Austropuccinia psidii MF-1, a brazilian biotype.</title>
        <authorList>
            <person name="Quecine M.C."/>
            <person name="Pachon D.M.R."/>
            <person name="Bonatelli M.L."/>
            <person name="Correr F.H."/>
            <person name="Franceschini L.M."/>
            <person name="Leite T.F."/>
            <person name="Margarido G.R.A."/>
            <person name="Almeida C.A."/>
            <person name="Ferrarezi J.A."/>
            <person name="Labate C.A."/>
        </authorList>
    </citation>
    <scope>NUCLEOTIDE SEQUENCE</scope>
    <source>
        <strain evidence="2">MF-1</strain>
    </source>
</reference>
<keyword evidence="3" id="KW-1185">Reference proteome</keyword>
<feature type="compositionally biased region" description="Basic and acidic residues" evidence="1">
    <location>
        <begin position="51"/>
        <end position="67"/>
    </location>
</feature>
<feature type="region of interest" description="Disordered" evidence="1">
    <location>
        <begin position="51"/>
        <end position="79"/>
    </location>
</feature>
<dbReference type="Proteomes" id="UP000765509">
    <property type="component" value="Unassembled WGS sequence"/>
</dbReference>
<protein>
    <submittedName>
        <fullName evidence="2">Uncharacterized protein</fullName>
    </submittedName>
</protein>
<evidence type="ECO:0000313" key="3">
    <source>
        <dbReference type="Proteomes" id="UP000765509"/>
    </source>
</evidence>
<gene>
    <name evidence="2" type="ORF">O181_018471</name>
</gene>
<accession>A0A9Q3C5D6</accession>
<evidence type="ECO:0000256" key="1">
    <source>
        <dbReference type="SAM" id="MobiDB-lite"/>
    </source>
</evidence>